<dbReference type="AlphaFoldDB" id="A0A0W8F1Y7"/>
<organism evidence="1">
    <name type="scientific">hydrocarbon metagenome</name>
    <dbReference type="NCBI Taxonomy" id="938273"/>
    <lineage>
        <taxon>unclassified sequences</taxon>
        <taxon>metagenomes</taxon>
        <taxon>ecological metagenomes</taxon>
    </lineage>
</organism>
<proteinExistence type="predicted"/>
<gene>
    <name evidence="1" type="ORF">ASZ90_015420</name>
</gene>
<reference evidence="1" key="1">
    <citation type="journal article" date="2015" name="Proc. Natl. Acad. Sci. U.S.A.">
        <title>Networks of energetic and metabolic interactions define dynamics in microbial communities.</title>
        <authorList>
            <person name="Embree M."/>
            <person name="Liu J.K."/>
            <person name="Al-Bassam M.M."/>
            <person name="Zengler K."/>
        </authorList>
    </citation>
    <scope>NUCLEOTIDE SEQUENCE</scope>
</reference>
<sequence length="105" mass="12166">MKFREVLEGGGTPLPLFEDIARVLEDIHLFPGSVEKIYRSAMTLDEEGLDHLRFALLRVQIYSDIHRNEDMEQAQKIKYVSQVLEKIIFGSLMMEHEDIFGSNPE</sequence>
<evidence type="ECO:0000313" key="1">
    <source>
        <dbReference type="EMBL" id="KUG14922.1"/>
    </source>
</evidence>
<dbReference type="EMBL" id="LNQE01001604">
    <property type="protein sequence ID" value="KUG14922.1"/>
    <property type="molecule type" value="Genomic_DNA"/>
</dbReference>
<comment type="caution">
    <text evidence="1">The sequence shown here is derived from an EMBL/GenBank/DDBJ whole genome shotgun (WGS) entry which is preliminary data.</text>
</comment>
<protein>
    <submittedName>
        <fullName evidence="1">Uncharacterized protein</fullName>
    </submittedName>
</protein>
<accession>A0A0W8F1Y7</accession>
<name>A0A0W8F1Y7_9ZZZZ</name>